<name>A0A072UJT1_MEDTR</name>
<dbReference type="EnsemblPlants" id="KEH29686">
    <property type="protein sequence ID" value="KEH29686"/>
    <property type="gene ID" value="MTR_4g048360"/>
</dbReference>
<evidence type="ECO:0000313" key="3">
    <source>
        <dbReference type="Proteomes" id="UP000002051"/>
    </source>
</evidence>
<reference evidence="1 3" key="1">
    <citation type="journal article" date="2011" name="Nature">
        <title>The Medicago genome provides insight into the evolution of rhizobial symbioses.</title>
        <authorList>
            <person name="Young N.D."/>
            <person name="Debelle F."/>
            <person name="Oldroyd G.E."/>
            <person name="Geurts R."/>
            <person name="Cannon S.B."/>
            <person name="Udvardi M.K."/>
            <person name="Benedito V.A."/>
            <person name="Mayer K.F."/>
            <person name="Gouzy J."/>
            <person name="Schoof H."/>
            <person name="Van de Peer Y."/>
            <person name="Proost S."/>
            <person name="Cook D.R."/>
            <person name="Meyers B.C."/>
            <person name="Spannagl M."/>
            <person name="Cheung F."/>
            <person name="De Mita S."/>
            <person name="Krishnakumar V."/>
            <person name="Gundlach H."/>
            <person name="Zhou S."/>
            <person name="Mudge J."/>
            <person name="Bharti A.K."/>
            <person name="Murray J.D."/>
            <person name="Naoumkina M.A."/>
            <person name="Rosen B."/>
            <person name="Silverstein K.A."/>
            <person name="Tang H."/>
            <person name="Rombauts S."/>
            <person name="Zhao P.X."/>
            <person name="Zhou P."/>
            <person name="Barbe V."/>
            <person name="Bardou P."/>
            <person name="Bechner M."/>
            <person name="Bellec A."/>
            <person name="Berger A."/>
            <person name="Berges H."/>
            <person name="Bidwell S."/>
            <person name="Bisseling T."/>
            <person name="Choisne N."/>
            <person name="Couloux A."/>
            <person name="Denny R."/>
            <person name="Deshpande S."/>
            <person name="Dai X."/>
            <person name="Doyle J.J."/>
            <person name="Dudez A.M."/>
            <person name="Farmer A.D."/>
            <person name="Fouteau S."/>
            <person name="Franken C."/>
            <person name="Gibelin C."/>
            <person name="Gish J."/>
            <person name="Goldstein S."/>
            <person name="Gonzalez A.J."/>
            <person name="Green P.J."/>
            <person name="Hallab A."/>
            <person name="Hartog M."/>
            <person name="Hua A."/>
            <person name="Humphray S.J."/>
            <person name="Jeong D.H."/>
            <person name="Jing Y."/>
            <person name="Jocker A."/>
            <person name="Kenton S.M."/>
            <person name="Kim D.J."/>
            <person name="Klee K."/>
            <person name="Lai H."/>
            <person name="Lang C."/>
            <person name="Lin S."/>
            <person name="Macmil S.L."/>
            <person name="Magdelenat G."/>
            <person name="Matthews L."/>
            <person name="McCorrison J."/>
            <person name="Monaghan E.L."/>
            <person name="Mun J.H."/>
            <person name="Najar F.Z."/>
            <person name="Nicholson C."/>
            <person name="Noirot C."/>
            <person name="O'Bleness M."/>
            <person name="Paule C.R."/>
            <person name="Poulain J."/>
            <person name="Prion F."/>
            <person name="Qin B."/>
            <person name="Qu C."/>
            <person name="Retzel E.F."/>
            <person name="Riddle C."/>
            <person name="Sallet E."/>
            <person name="Samain S."/>
            <person name="Samson N."/>
            <person name="Sanders I."/>
            <person name="Saurat O."/>
            <person name="Scarpelli C."/>
            <person name="Schiex T."/>
            <person name="Segurens B."/>
            <person name="Severin A.J."/>
            <person name="Sherrier D.J."/>
            <person name="Shi R."/>
            <person name="Sims S."/>
            <person name="Singer S.R."/>
            <person name="Sinharoy S."/>
            <person name="Sterck L."/>
            <person name="Viollet A."/>
            <person name="Wang B.B."/>
            <person name="Wang K."/>
            <person name="Wang M."/>
            <person name="Wang X."/>
            <person name="Warfsmann J."/>
            <person name="Weissenbach J."/>
            <person name="White D.D."/>
            <person name="White J.D."/>
            <person name="Wiley G.B."/>
            <person name="Wincker P."/>
            <person name="Xing Y."/>
            <person name="Yang L."/>
            <person name="Yao Z."/>
            <person name="Ying F."/>
            <person name="Zhai J."/>
            <person name="Zhou L."/>
            <person name="Zuber A."/>
            <person name="Denarie J."/>
            <person name="Dixon R.A."/>
            <person name="May G.D."/>
            <person name="Schwartz D.C."/>
            <person name="Rogers J."/>
            <person name="Quetier F."/>
            <person name="Town C.D."/>
            <person name="Roe B.A."/>
        </authorList>
    </citation>
    <scope>NUCLEOTIDE SEQUENCE [LARGE SCALE GENOMIC DNA]</scope>
    <source>
        <strain evidence="1">A17</strain>
        <strain evidence="2 3">cv. Jemalong A17</strain>
    </source>
</reference>
<organism evidence="1 3">
    <name type="scientific">Medicago truncatula</name>
    <name type="common">Barrel medic</name>
    <name type="synonym">Medicago tribuloides</name>
    <dbReference type="NCBI Taxonomy" id="3880"/>
    <lineage>
        <taxon>Eukaryota</taxon>
        <taxon>Viridiplantae</taxon>
        <taxon>Streptophyta</taxon>
        <taxon>Embryophyta</taxon>
        <taxon>Tracheophyta</taxon>
        <taxon>Spermatophyta</taxon>
        <taxon>Magnoliopsida</taxon>
        <taxon>eudicotyledons</taxon>
        <taxon>Gunneridae</taxon>
        <taxon>Pentapetalae</taxon>
        <taxon>rosids</taxon>
        <taxon>fabids</taxon>
        <taxon>Fabales</taxon>
        <taxon>Fabaceae</taxon>
        <taxon>Papilionoideae</taxon>
        <taxon>50 kb inversion clade</taxon>
        <taxon>NPAAA clade</taxon>
        <taxon>Hologalegina</taxon>
        <taxon>IRL clade</taxon>
        <taxon>Trifolieae</taxon>
        <taxon>Medicago</taxon>
    </lineage>
</organism>
<protein>
    <submittedName>
        <fullName evidence="1 2">Uncharacterized protein</fullName>
    </submittedName>
</protein>
<dbReference type="Proteomes" id="UP000002051">
    <property type="component" value="Chromosome 4"/>
</dbReference>
<evidence type="ECO:0000313" key="1">
    <source>
        <dbReference type="EMBL" id="KEH29686.1"/>
    </source>
</evidence>
<gene>
    <name evidence="1" type="ordered locus">MTR_4g048360</name>
</gene>
<accession>A0A072UJT1</accession>
<dbReference type="EMBL" id="CM001220">
    <property type="protein sequence ID" value="KEH29686.1"/>
    <property type="molecule type" value="Genomic_DNA"/>
</dbReference>
<reference evidence="1 3" key="2">
    <citation type="journal article" date="2014" name="BMC Genomics">
        <title>An improved genome release (version Mt4.0) for the model legume Medicago truncatula.</title>
        <authorList>
            <person name="Tang H."/>
            <person name="Krishnakumar V."/>
            <person name="Bidwell S."/>
            <person name="Rosen B."/>
            <person name="Chan A."/>
            <person name="Zhou S."/>
            <person name="Gentzbittel L."/>
            <person name="Childs K.L."/>
            <person name="Yandell M."/>
            <person name="Gundlach H."/>
            <person name="Mayer K.F."/>
            <person name="Schwartz D.C."/>
            <person name="Town C.D."/>
        </authorList>
    </citation>
    <scope>GENOME REANNOTATION</scope>
    <source>
        <strain evidence="1">A17</strain>
        <strain evidence="2 3">cv. Jemalong A17</strain>
    </source>
</reference>
<keyword evidence="3" id="KW-1185">Reference proteome</keyword>
<dbReference type="AlphaFoldDB" id="A0A072UJT1"/>
<dbReference type="HOGENOM" id="CLU_2323944_0_0_1"/>
<reference evidence="2" key="3">
    <citation type="submission" date="2015-04" db="UniProtKB">
        <authorList>
            <consortium name="EnsemblPlants"/>
        </authorList>
    </citation>
    <scope>IDENTIFICATION</scope>
    <source>
        <strain evidence="2">cv. Jemalong A17</strain>
    </source>
</reference>
<evidence type="ECO:0000313" key="2">
    <source>
        <dbReference type="EnsemblPlants" id="KEH29686"/>
    </source>
</evidence>
<proteinExistence type="predicted"/>
<sequence>MVENAEDIPGETKPNFVEIFGDVKPSKVKAKPNIDGTSVHVEASKYVHSGVLPLHAHKVDTAMFYFQTTLSGKIEKNCLSGHAVKQIRRDLQLLHKDQA</sequence>